<proteinExistence type="predicted"/>
<name>A0ACA9N1V7_9GLOM</name>
<gene>
    <name evidence="1" type="ORF">SCALOS_LOCUS7896</name>
</gene>
<keyword evidence="2" id="KW-1185">Reference proteome</keyword>
<evidence type="ECO:0000313" key="2">
    <source>
        <dbReference type="Proteomes" id="UP000789860"/>
    </source>
</evidence>
<organism evidence="1 2">
    <name type="scientific">Scutellospora calospora</name>
    <dbReference type="NCBI Taxonomy" id="85575"/>
    <lineage>
        <taxon>Eukaryota</taxon>
        <taxon>Fungi</taxon>
        <taxon>Fungi incertae sedis</taxon>
        <taxon>Mucoromycota</taxon>
        <taxon>Glomeromycotina</taxon>
        <taxon>Glomeromycetes</taxon>
        <taxon>Diversisporales</taxon>
        <taxon>Gigasporaceae</taxon>
        <taxon>Scutellospora</taxon>
    </lineage>
</organism>
<protein>
    <submittedName>
        <fullName evidence="1">1101_t:CDS:1</fullName>
    </submittedName>
</protein>
<feature type="non-terminal residue" evidence="1">
    <location>
        <position position="1"/>
    </location>
</feature>
<evidence type="ECO:0000313" key="1">
    <source>
        <dbReference type="EMBL" id="CAG8628813.1"/>
    </source>
</evidence>
<sequence length="213" mass="24915">NKYSTLNARKTFPNWDSCESFLQNQNYDSNSNKDTGSKKTEYPFLVNASCPKSNNPEVLVFINKFGVTAQRKFLENKYPLHSIYLKDLYAAINKFHPTYKSLSNDVAQVSNWLDCQKEQDSQYKLLEATSVHPSIILTDADLAVDSAVHQIFPFTYPIYYAYYITQNLHKNLRKVLGDDYQKFLDSFYLCCYSLVEDNFQKRYEKLKEDYSNT</sequence>
<reference evidence="1" key="1">
    <citation type="submission" date="2021-06" db="EMBL/GenBank/DDBJ databases">
        <authorList>
            <person name="Kallberg Y."/>
            <person name="Tangrot J."/>
            <person name="Rosling A."/>
        </authorList>
    </citation>
    <scope>NUCLEOTIDE SEQUENCE</scope>
    <source>
        <strain evidence="1">AU212A</strain>
    </source>
</reference>
<dbReference type="EMBL" id="CAJVPM010019238">
    <property type="protein sequence ID" value="CAG8628813.1"/>
    <property type="molecule type" value="Genomic_DNA"/>
</dbReference>
<comment type="caution">
    <text evidence="1">The sequence shown here is derived from an EMBL/GenBank/DDBJ whole genome shotgun (WGS) entry which is preliminary data.</text>
</comment>
<dbReference type="Proteomes" id="UP000789860">
    <property type="component" value="Unassembled WGS sequence"/>
</dbReference>
<accession>A0ACA9N1V7</accession>